<dbReference type="RefSeq" id="WP_163896047.1">
    <property type="nucleotide sequence ID" value="NZ_JAAFYS010000004.1"/>
</dbReference>
<keyword evidence="4" id="KW-1185">Reference proteome</keyword>
<dbReference type="Gene3D" id="3.30.1370.110">
    <property type="match status" value="1"/>
</dbReference>
<sequence length="202" mass="23114">MRRPRHLSPEERRLWDNVTRQADPLHPRAKTAPREPAPVEKPEPRKPEPPRKEEARLHGFRLGQKAQPKPVQDDLAPTMAEALRARPPAMDHKAHRRMTRGKLTPDARIDLHGMTAAEAHPYLTSFLLSAYGDGKRLVLVITGKGKRRDELAPMPVRQGVLRHNVPHWLALPPLRTIVMQVTPAHIRHGGEGAYYVYLRRHR</sequence>
<dbReference type="PANTHER" id="PTHR35562">
    <property type="entry name" value="DNA ENDONUCLEASE SMRA-RELATED"/>
    <property type="match status" value="1"/>
</dbReference>
<proteinExistence type="predicted"/>
<evidence type="ECO:0000259" key="2">
    <source>
        <dbReference type="PROSITE" id="PS50828"/>
    </source>
</evidence>
<name>A0A6B2JWB0_9RHOB</name>
<comment type="caution">
    <text evidence="3">The sequence shown here is derived from an EMBL/GenBank/DDBJ whole genome shotgun (WGS) entry which is preliminary data.</text>
</comment>
<dbReference type="InterPro" id="IPR036063">
    <property type="entry name" value="Smr_dom_sf"/>
</dbReference>
<feature type="region of interest" description="Disordered" evidence="1">
    <location>
        <begin position="1"/>
        <end position="60"/>
    </location>
</feature>
<dbReference type="PROSITE" id="PS50828">
    <property type="entry name" value="SMR"/>
    <property type="match status" value="1"/>
</dbReference>
<dbReference type="PANTHER" id="PTHR35562:SF2">
    <property type="entry name" value="DNA ENDONUCLEASE SMRA-RELATED"/>
    <property type="match status" value="1"/>
</dbReference>
<accession>A0A6B2JWB0</accession>
<evidence type="ECO:0000256" key="1">
    <source>
        <dbReference type="SAM" id="MobiDB-lite"/>
    </source>
</evidence>
<organism evidence="3 4">
    <name type="scientific">Pseudoroseicyclus tamaricis</name>
    <dbReference type="NCBI Taxonomy" id="2705421"/>
    <lineage>
        <taxon>Bacteria</taxon>
        <taxon>Pseudomonadati</taxon>
        <taxon>Pseudomonadota</taxon>
        <taxon>Alphaproteobacteria</taxon>
        <taxon>Rhodobacterales</taxon>
        <taxon>Paracoccaceae</taxon>
        <taxon>Pseudoroseicyclus</taxon>
    </lineage>
</organism>
<dbReference type="SUPFAM" id="SSF160443">
    <property type="entry name" value="SMR domain-like"/>
    <property type="match status" value="1"/>
</dbReference>
<dbReference type="Proteomes" id="UP000474757">
    <property type="component" value="Unassembled WGS sequence"/>
</dbReference>
<dbReference type="InterPro" id="IPR002625">
    <property type="entry name" value="Smr_dom"/>
</dbReference>
<dbReference type="EMBL" id="JAAGAB010000004">
    <property type="protein sequence ID" value="NDV02787.1"/>
    <property type="molecule type" value="Genomic_DNA"/>
</dbReference>
<reference evidence="3 4" key="1">
    <citation type="submission" date="2020-02" db="EMBL/GenBank/DDBJ databases">
        <title>Pseudoroseicyclus tamarix, sp. nov., isolated from offshore sediment of a Tamarix chinensis forest.</title>
        <authorList>
            <person name="Gai Y."/>
        </authorList>
    </citation>
    <scope>NUCLEOTIDE SEQUENCE [LARGE SCALE GENOMIC DNA]</scope>
    <source>
        <strain evidence="3 4">CLL3-39</strain>
    </source>
</reference>
<dbReference type="AlphaFoldDB" id="A0A6B2JWB0"/>
<feature type="domain" description="Smr" evidence="2">
    <location>
        <begin position="109"/>
        <end position="199"/>
    </location>
</feature>
<gene>
    <name evidence="3" type="ORF">GZA08_17630</name>
</gene>
<evidence type="ECO:0000313" key="4">
    <source>
        <dbReference type="Proteomes" id="UP000474757"/>
    </source>
</evidence>
<feature type="compositionally biased region" description="Basic and acidic residues" evidence="1">
    <location>
        <begin position="37"/>
        <end position="57"/>
    </location>
</feature>
<protein>
    <submittedName>
        <fullName evidence="3">DNA mismatch repair protein MutS</fullName>
    </submittedName>
</protein>
<dbReference type="Pfam" id="PF01713">
    <property type="entry name" value="Smr"/>
    <property type="match status" value="1"/>
</dbReference>
<evidence type="ECO:0000313" key="3">
    <source>
        <dbReference type="EMBL" id="NDV02787.1"/>
    </source>
</evidence>